<dbReference type="AlphaFoldDB" id="A0A2G8TK50"/>
<evidence type="ECO:0000259" key="4">
    <source>
        <dbReference type="Pfam" id="PF05193"/>
    </source>
</evidence>
<gene>
    <name evidence="5" type="ORF">CR105_04965</name>
</gene>
<keyword evidence="6" id="KW-1185">Reference proteome</keyword>
<dbReference type="InterPro" id="IPR050361">
    <property type="entry name" value="MPP/UQCRC_Complex"/>
</dbReference>
<accession>A0A2G8TK50</accession>
<feature type="domain" description="Peptidase M16 N-terminal" evidence="3">
    <location>
        <begin position="528"/>
        <end position="662"/>
    </location>
</feature>
<comment type="similarity">
    <text evidence="1">Belongs to the peptidase M16 family.</text>
</comment>
<name>A0A2G8TK50_9BURK</name>
<dbReference type="Gene3D" id="3.30.830.10">
    <property type="entry name" value="Metalloenzyme, LuxS/M16 peptidase-like"/>
    <property type="match status" value="4"/>
</dbReference>
<dbReference type="GO" id="GO:0046872">
    <property type="term" value="F:metal ion binding"/>
    <property type="evidence" value="ECO:0007669"/>
    <property type="project" value="InterPro"/>
</dbReference>
<evidence type="ECO:0000259" key="3">
    <source>
        <dbReference type="Pfam" id="PF00675"/>
    </source>
</evidence>
<sequence length="954" mass="104170">MRRSAPSSSAWPKSSARSSMARPAPTRFRFPPITQNMKIKLLVCLAFGFSVAAHAAAPVHSTLAPFDRAAYTIAHKQFVLPNGLTLLVHEDHSVPVVGVNMWYHVGSRNEKRGKTGFAHLFEHFFFNGSENYPHGFREAMDDLGANNRNGTTSTDRTNFFEDVPVSALERTLFLESDRMGFLANYISKDMLERERGVVQNEKRQGENQPYGRVRNEVSAKMYPYSHPYSWSVIGSMDDLNAASLDDIKEWYRTYYGPNNAVISLAGDIAPERALELVNKYFGAIPPGPPLPRTQTWIPALERSIRDEMEDQVPQVRISRSYHAPSWKDVEIRRLDLFANALAGSKSARLDRRLVYEKGMATSVSASVNDGELAGMFTISVMVKPGVDPLAVEREIDLVLAELLDKGPTAAELARIKTSNLADFSRRIERLGGFGGRSDVLAESMTYGGTPDAYLTQLEQMNSATPADVKAAANKWLRANHYTMTVKPFARLAAAKPVIDRKVLPALGAAPDVKFPAIARAQLKNGVKVMLMERHSAPIVNVALALDAGAASDAQAKAGTASLALDLLDKGSKTRNAFQMSDALESLGARLSTGTNTDLSLVRLQATTANLAPSLAVMADAALNPAFSADQFTLQKQRRLAQIAQERASPTGLATRMMPTLLYGAEHAYGRSAIGTEKSVGAIRRDDLAAWHAAWFRPGSATIIVTGDTTLEKVMPALEASFGAWRAGSAPTKNSALAARTTGAKVYLVDKPDAPQSVIVAAHISQPQGQPEDLAMEPVMQNFGGMATSRMNRNLRLDKHWSYGTSASLTSQRGERALMVMAPVQTDKTRESMLEVAKEIRGVAGERPLVGEEYASIMRNMTSRLAGRFETIAALEAAALTSLNFKLPDNYWPDYAANIRGLSEPQLAAASRKFIRPDDVTWLVIGDLRKIEKGVRSLGWGDVVVLDPEGNPLTR</sequence>
<feature type="domain" description="Peptidase M16 C-terminal" evidence="4">
    <location>
        <begin position="243"/>
        <end position="418"/>
    </location>
</feature>
<dbReference type="InterPro" id="IPR007863">
    <property type="entry name" value="Peptidase_M16_C"/>
</dbReference>
<protein>
    <submittedName>
        <fullName evidence="5">Peptidase M16</fullName>
    </submittedName>
</protein>
<evidence type="ECO:0000313" key="6">
    <source>
        <dbReference type="Proteomes" id="UP000230390"/>
    </source>
</evidence>
<dbReference type="InterPro" id="IPR011765">
    <property type="entry name" value="Pept_M16_N"/>
</dbReference>
<feature type="region of interest" description="Disordered" evidence="2">
    <location>
        <begin position="1"/>
        <end position="23"/>
    </location>
</feature>
<dbReference type="Pfam" id="PF05193">
    <property type="entry name" value="Peptidase_M16_C"/>
    <property type="match status" value="2"/>
</dbReference>
<dbReference type="EMBL" id="PDOC01000002">
    <property type="protein sequence ID" value="PIL46421.1"/>
    <property type="molecule type" value="Genomic_DNA"/>
</dbReference>
<evidence type="ECO:0000256" key="1">
    <source>
        <dbReference type="ARBA" id="ARBA00007261"/>
    </source>
</evidence>
<dbReference type="SUPFAM" id="SSF63411">
    <property type="entry name" value="LuxS/MPP-like metallohydrolase"/>
    <property type="match status" value="4"/>
</dbReference>
<evidence type="ECO:0000313" key="5">
    <source>
        <dbReference type="EMBL" id="PIL46421.1"/>
    </source>
</evidence>
<organism evidence="5 6">
    <name type="scientific">Massilia eurypsychrophila</name>
    <dbReference type="NCBI Taxonomy" id="1485217"/>
    <lineage>
        <taxon>Bacteria</taxon>
        <taxon>Pseudomonadati</taxon>
        <taxon>Pseudomonadota</taxon>
        <taxon>Betaproteobacteria</taxon>
        <taxon>Burkholderiales</taxon>
        <taxon>Oxalobacteraceae</taxon>
        <taxon>Telluria group</taxon>
        <taxon>Massilia</taxon>
    </lineage>
</organism>
<dbReference type="OrthoDB" id="9811314at2"/>
<proteinExistence type="inferred from homology"/>
<dbReference type="Proteomes" id="UP000230390">
    <property type="component" value="Unassembled WGS sequence"/>
</dbReference>
<dbReference type="PANTHER" id="PTHR11851:SF49">
    <property type="entry name" value="MITOCHONDRIAL-PROCESSING PEPTIDASE SUBUNIT ALPHA"/>
    <property type="match status" value="1"/>
</dbReference>
<reference evidence="5 6" key="1">
    <citation type="submission" date="2017-10" db="EMBL/GenBank/DDBJ databases">
        <title>Massilia psychrophilum sp. nov., a novel purple-pigmented bacterium isolated from Tianshan glacier, Xinjiang Municipality, China.</title>
        <authorList>
            <person name="Wang H."/>
        </authorList>
    </citation>
    <scope>NUCLEOTIDE SEQUENCE [LARGE SCALE GENOMIC DNA]</scope>
    <source>
        <strain evidence="5 6">JCM 30074</strain>
    </source>
</reference>
<feature type="domain" description="Peptidase M16 C-terminal" evidence="4">
    <location>
        <begin position="682"/>
        <end position="844"/>
    </location>
</feature>
<dbReference type="PANTHER" id="PTHR11851">
    <property type="entry name" value="METALLOPROTEASE"/>
    <property type="match status" value="1"/>
</dbReference>
<dbReference type="Pfam" id="PF00675">
    <property type="entry name" value="Peptidase_M16"/>
    <property type="match status" value="2"/>
</dbReference>
<comment type="caution">
    <text evidence="5">The sequence shown here is derived from an EMBL/GenBank/DDBJ whole genome shotgun (WGS) entry which is preliminary data.</text>
</comment>
<feature type="domain" description="Peptidase M16 N-terminal" evidence="3">
    <location>
        <begin position="88"/>
        <end position="222"/>
    </location>
</feature>
<dbReference type="InterPro" id="IPR011249">
    <property type="entry name" value="Metalloenz_LuxS/M16"/>
</dbReference>
<evidence type="ECO:0000256" key="2">
    <source>
        <dbReference type="SAM" id="MobiDB-lite"/>
    </source>
</evidence>